<dbReference type="InterPro" id="IPR049704">
    <property type="entry name" value="Aminotrans_3_PPA_site"/>
</dbReference>
<dbReference type="SUPFAM" id="SSF53383">
    <property type="entry name" value="PLP-dependent transferases"/>
    <property type="match status" value="1"/>
</dbReference>
<reference evidence="6" key="1">
    <citation type="submission" date="2017-06" db="EMBL/GenBank/DDBJ databases">
        <authorList>
            <person name="Varghese N."/>
            <person name="Submissions S."/>
        </authorList>
    </citation>
    <scope>NUCLEOTIDE SEQUENCE [LARGE SCALE GENOMIC DNA]</scope>
    <source>
        <strain evidence="6">DSM 22348</strain>
    </source>
</reference>
<dbReference type="InterPro" id="IPR015424">
    <property type="entry name" value="PyrdxlP-dep_Trfase"/>
</dbReference>
<evidence type="ECO:0000256" key="1">
    <source>
        <dbReference type="ARBA" id="ARBA00001933"/>
    </source>
</evidence>
<dbReference type="Gene3D" id="3.30.559.30">
    <property type="entry name" value="Nonribosomal peptide synthetase, condensation domain"/>
    <property type="match status" value="1"/>
</dbReference>
<dbReference type="EMBL" id="FZOL01000007">
    <property type="protein sequence ID" value="SNS39308.1"/>
    <property type="molecule type" value="Genomic_DNA"/>
</dbReference>
<evidence type="ECO:0000313" key="5">
    <source>
        <dbReference type="EMBL" id="SNS39308.1"/>
    </source>
</evidence>
<sequence>MNFDQIASEVIPRLSKIIGLGDNEEILLEDSLLDTGADSLMVLKCVDFINDRYGVSLTTAQVYEELETVGGIISAIVAQLPAQAPRVEAAVAATVRADVAPALPVEQPGSYEEAPSTSRDVLIHTLLKSQMDLMSKHLQLLHAAPQASTLAVAAAAPSPAKTADQRPAPGPAPTPDAQAPQREDRFNVFSARKNAQKIVDPEQQQYLAGYAETYSEKHRSSKAKTDQYRPVLADNRASAGFRPGTKEILFPLLADRTDGAQLWDIDGNRFIDITMGFGVHLLGHGPAFVKSKMIEQIQTGMPIGPQSPLAGRVAELVTELTGHERVVFCNSGTEATMTAVRLARAHTGRSKIVVFSESYHGTFDGFLARASAAPGEGAGGISVGRGIQQSSVQDTLVLEYGEQLSLDTIRAQASEIAAVIVEPVQSRRPALQPQAFLAELRAITHDSGIVFLWDEVITGFRIAPGGAQEHFGIRADLATYGKIVGGGMPIGLVAGKAAILDGIDGGTWQYGDQSAPQVEPIFFAGTFSKHPLAMAAAVQTLEHIQQHAATLYSDLNRLTGNLVERSNALFKRLGVDIRVEHFGSLFRYVSKRNLDLFFSHLLFNGVFVWEGRNCFLSTAHTEADIDAIVAATQAALQPLIAHGFMPAAPALSQRTATVWERRFIQLWQAPEHALSVNIGGGIFFPGDDDSAALAQAVTRAVRNADAVLSRFDATAQQWLVVSGEITPQVVELSGYGDAIEHTVLDDLVASEQQIPFAADGSQQLRATVFVLRGQGLLLCLTANHAACDGAALATLSERIVSLYRGEAGESLSSDLPLLQTLESTYRHSPQFDLDREFWLPKIAYLQGVAYRPVERNWQQPSHRQVVRLPRQAVASIARSLKITPFAWLLSCFARGLRTSAWADAGLLAVPFGNRGKPLQQTLCQVTNLLPLLPVDHTDAASAAKQVSGLLARLAEHAAYPVLTGNHDSLPVFASINWEPIDLADSNDRGMRLVHGSQRLTEFPLEMNIYSGTDEITVVVDFIPPLAEHLDAWLQDAVAQATTALEPASPAPATSSILEPAQ</sequence>
<accession>A0A239E4V3</accession>
<dbReference type="AlphaFoldDB" id="A0A239E4V3"/>
<comment type="cofactor">
    <cofactor evidence="1">
        <name>pyridoxal 5'-phosphate</name>
        <dbReference type="ChEBI" id="CHEBI:597326"/>
    </cofactor>
</comment>
<dbReference type="Proteomes" id="UP000198407">
    <property type="component" value="Unassembled WGS sequence"/>
</dbReference>
<evidence type="ECO:0000313" key="6">
    <source>
        <dbReference type="Proteomes" id="UP000198407"/>
    </source>
</evidence>
<dbReference type="InterPro" id="IPR009081">
    <property type="entry name" value="PP-bd_ACP"/>
</dbReference>
<dbReference type="Pfam" id="PF00550">
    <property type="entry name" value="PP-binding"/>
    <property type="match status" value="1"/>
</dbReference>
<evidence type="ECO:0000259" key="4">
    <source>
        <dbReference type="PROSITE" id="PS50075"/>
    </source>
</evidence>
<dbReference type="GO" id="GO:0030170">
    <property type="term" value="F:pyridoxal phosphate binding"/>
    <property type="evidence" value="ECO:0007669"/>
    <property type="project" value="InterPro"/>
</dbReference>
<dbReference type="Pfam" id="PF00668">
    <property type="entry name" value="Condensation"/>
    <property type="match status" value="1"/>
</dbReference>
<dbReference type="PROSITE" id="PS50075">
    <property type="entry name" value="CARRIER"/>
    <property type="match status" value="1"/>
</dbReference>
<dbReference type="Gene3D" id="3.40.640.10">
    <property type="entry name" value="Type I PLP-dependent aspartate aminotransferase-like (Major domain)"/>
    <property type="match status" value="1"/>
</dbReference>
<dbReference type="PANTHER" id="PTHR43713">
    <property type="entry name" value="GLUTAMATE-1-SEMIALDEHYDE 2,1-AMINOMUTASE"/>
    <property type="match status" value="1"/>
</dbReference>
<dbReference type="SUPFAM" id="SSF52777">
    <property type="entry name" value="CoA-dependent acyltransferases"/>
    <property type="match status" value="2"/>
</dbReference>
<feature type="compositionally biased region" description="Low complexity" evidence="3">
    <location>
        <begin position="153"/>
        <end position="162"/>
    </location>
</feature>
<dbReference type="RefSeq" id="WP_052419446.1">
    <property type="nucleotide sequence ID" value="NZ_FZOL01000007.1"/>
</dbReference>
<dbReference type="Pfam" id="PF00202">
    <property type="entry name" value="Aminotran_3"/>
    <property type="match status" value="1"/>
</dbReference>
<proteinExistence type="predicted"/>
<keyword evidence="6" id="KW-1185">Reference proteome</keyword>
<dbReference type="Gene3D" id="1.10.1200.10">
    <property type="entry name" value="ACP-like"/>
    <property type="match status" value="1"/>
</dbReference>
<name>A0A239E4V3_9PSED</name>
<keyword evidence="2" id="KW-0663">Pyridoxal phosphate</keyword>
<gene>
    <name evidence="5" type="ORF">SAMN05444352_10785</name>
</gene>
<feature type="domain" description="Carrier" evidence="4">
    <location>
        <begin position="4"/>
        <end position="80"/>
    </location>
</feature>
<dbReference type="Gene3D" id="3.30.559.10">
    <property type="entry name" value="Chloramphenicol acetyltransferase-like domain"/>
    <property type="match status" value="1"/>
</dbReference>
<feature type="region of interest" description="Disordered" evidence="3">
    <location>
        <begin position="153"/>
        <end position="181"/>
    </location>
</feature>
<protein>
    <submittedName>
        <fullName evidence="5">Glutamate-1-semialdehyde aminotransferase</fullName>
    </submittedName>
</protein>
<dbReference type="InterPro" id="IPR005814">
    <property type="entry name" value="Aminotrans_3"/>
</dbReference>
<keyword evidence="5" id="KW-0808">Transferase</keyword>
<dbReference type="SUPFAM" id="SSF47336">
    <property type="entry name" value="ACP-like"/>
    <property type="match status" value="1"/>
</dbReference>
<organism evidence="5 6">
    <name type="scientific">Pseudomonas japonica</name>
    <dbReference type="NCBI Taxonomy" id="256466"/>
    <lineage>
        <taxon>Bacteria</taxon>
        <taxon>Pseudomonadati</taxon>
        <taxon>Pseudomonadota</taxon>
        <taxon>Gammaproteobacteria</taxon>
        <taxon>Pseudomonadales</taxon>
        <taxon>Pseudomonadaceae</taxon>
        <taxon>Pseudomonas</taxon>
    </lineage>
</organism>
<dbReference type="InterPro" id="IPR015421">
    <property type="entry name" value="PyrdxlP-dep_Trfase_major"/>
</dbReference>
<dbReference type="STRING" id="1215104.GCA_000730585_02434"/>
<dbReference type="InterPro" id="IPR001242">
    <property type="entry name" value="Condensation_dom"/>
</dbReference>
<evidence type="ECO:0000256" key="3">
    <source>
        <dbReference type="SAM" id="MobiDB-lite"/>
    </source>
</evidence>
<dbReference type="PROSITE" id="PS00600">
    <property type="entry name" value="AA_TRANSFER_CLASS_3"/>
    <property type="match status" value="1"/>
</dbReference>
<dbReference type="PANTHER" id="PTHR43713:SF3">
    <property type="entry name" value="GLUTAMATE-1-SEMIALDEHYDE 2,1-AMINOMUTASE 1, CHLOROPLASTIC-RELATED"/>
    <property type="match status" value="1"/>
</dbReference>
<dbReference type="GO" id="GO:0008483">
    <property type="term" value="F:transaminase activity"/>
    <property type="evidence" value="ECO:0007669"/>
    <property type="project" value="UniProtKB-KW"/>
</dbReference>
<evidence type="ECO:0000256" key="2">
    <source>
        <dbReference type="ARBA" id="ARBA00022898"/>
    </source>
</evidence>
<dbReference type="InterPro" id="IPR015422">
    <property type="entry name" value="PyrdxlP-dep_Trfase_small"/>
</dbReference>
<dbReference type="Gene3D" id="3.90.1150.10">
    <property type="entry name" value="Aspartate Aminotransferase, domain 1"/>
    <property type="match status" value="1"/>
</dbReference>
<dbReference type="OrthoDB" id="9030879at2"/>
<dbReference type="CDD" id="cd00610">
    <property type="entry name" value="OAT_like"/>
    <property type="match status" value="1"/>
</dbReference>
<dbReference type="InterPro" id="IPR036736">
    <property type="entry name" value="ACP-like_sf"/>
</dbReference>
<keyword evidence="5" id="KW-0032">Aminotransferase</keyword>
<dbReference type="InterPro" id="IPR023213">
    <property type="entry name" value="CAT-like_dom_sf"/>
</dbReference>